<dbReference type="PANTHER" id="PTHR36398">
    <property type="entry name" value="PLASMA MEMBRANE FUSION PROTEIN"/>
    <property type="match status" value="1"/>
</dbReference>
<dbReference type="EMBL" id="JBBPBN010000013">
    <property type="protein sequence ID" value="KAK9026270.1"/>
    <property type="molecule type" value="Genomic_DNA"/>
</dbReference>
<protein>
    <submittedName>
        <fullName evidence="1">Uncharacterized protein</fullName>
    </submittedName>
</protein>
<dbReference type="Gene3D" id="3.20.20.70">
    <property type="entry name" value="Aldolase class I"/>
    <property type="match status" value="1"/>
</dbReference>
<evidence type="ECO:0000313" key="1">
    <source>
        <dbReference type="EMBL" id="KAK9026270.1"/>
    </source>
</evidence>
<gene>
    <name evidence="1" type="ORF">V6N11_039114</name>
</gene>
<evidence type="ECO:0000313" key="2">
    <source>
        <dbReference type="Proteomes" id="UP001396334"/>
    </source>
</evidence>
<dbReference type="InterPro" id="IPR013785">
    <property type="entry name" value="Aldolase_TIM"/>
</dbReference>
<dbReference type="Proteomes" id="UP001396334">
    <property type="component" value="Unassembled WGS sequence"/>
</dbReference>
<keyword evidence="2" id="KW-1185">Reference proteome</keyword>
<dbReference type="PROSITE" id="PS51257">
    <property type="entry name" value="PROKAR_LIPOPROTEIN"/>
    <property type="match status" value="1"/>
</dbReference>
<reference evidence="1 2" key="1">
    <citation type="journal article" date="2024" name="G3 (Bethesda)">
        <title>Genome assembly of Hibiscus sabdariffa L. provides insights into metabolisms of medicinal natural products.</title>
        <authorList>
            <person name="Kim T."/>
        </authorList>
    </citation>
    <scope>NUCLEOTIDE SEQUENCE [LARGE SCALE GENOMIC DNA]</scope>
    <source>
        <strain evidence="1">TK-2024</strain>
        <tissue evidence="1">Old leaves</tissue>
    </source>
</reference>
<organism evidence="1 2">
    <name type="scientific">Hibiscus sabdariffa</name>
    <name type="common">roselle</name>
    <dbReference type="NCBI Taxonomy" id="183260"/>
    <lineage>
        <taxon>Eukaryota</taxon>
        <taxon>Viridiplantae</taxon>
        <taxon>Streptophyta</taxon>
        <taxon>Embryophyta</taxon>
        <taxon>Tracheophyta</taxon>
        <taxon>Spermatophyta</taxon>
        <taxon>Magnoliopsida</taxon>
        <taxon>eudicotyledons</taxon>
        <taxon>Gunneridae</taxon>
        <taxon>Pentapetalae</taxon>
        <taxon>rosids</taxon>
        <taxon>malvids</taxon>
        <taxon>Malvales</taxon>
        <taxon>Malvaceae</taxon>
        <taxon>Malvoideae</taxon>
        <taxon>Hibiscus</taxon>
    </lineage>
</organism>
<accession>A0ABR2SMJ3</accession>
<proteinExistence type="predicted"/>
<sequence>MPPPMLRLISSASMSTVACLPPLLPRPPISNEKLPVNPNQETRQKLQRHLQNQIQFSRRDAAFLSLTSLLPSLFHPCQASAFSIGISGPKDWLKEQKRKSSKFLLAPIDASRQSLLSAYLLLVDKESTNLSKDFEEVQKLLKSAARDCVVQDRNSFVAFQANTGVEVCTFRLIVNNASSLLEKKNTVKLEAEAMLDDLISSFTSLNSLANESDVQVASNRERVADALKDTLTSLDKFEQGVKDCLEDSLKALNEKHQRTVYRVTLVKGWNAEDVDAYSKLFSIGKPDFVESLLDAMAHSDVRAFSETLALECEGEYEVASGRPFNSEDYMALTPSWAVYGAEEGGFDPDQCRYRNGRHHKSKN</sequence>
<dbReference type="PANTHER" id="PTHR36398:SF1">
    <property type="entry name" value="PLASMA MEMBRANE FUSION PROTEIN"/>
    <property type="match status" value="1"/>
</dbReference>
<name>A0ABR2SMJ3_9ROSI</name>
<comment type="caution">
    <text evidence="1">The sequence shown here is derived from an EMBL/GenBank/DDBJ whole genome shotgun (WGS) entry which is preliminary data.</text>
</comment>